<evidence type="ECO:0000313" key="2">
    <source>
        <dbReference type="EMBL" id="KZE64790.1"/>
    </source>
</evidence>
<keyword evidence="3" id="KW-1185">Reference proteome</keyword>
<keyword evidence="1" id="KW-0812">Transmembrane</keyword>
<evidence type="ECO:0000256" key="1">
    <source>
        <dbReference type="SAM" id="Phobius"/>
    </source>
</evidence>
<gene>
    <name evidence="2" type="ORF">AWM68_08995</name>
</gene>
<protein>
    <submittedName>
        <fullName evidence="2">Uncharacterized protein</fullName>
    </submittedName>
</protein>
<proteinExistence type="predicted"/>
<keyword evidence="1" id="KW-0472">Membrane</keyword>
<comment type="caution">
    <text evidence="2">The sequence shown here is derived from an EMBL/GenBank/DDBJ whole genome shotgun (WGS) entry which is preliminary data.</text>
</comment>
<dbReference type="OrthoDB" id="2973917at2"/>
<sequence length="68" mass="7795">MIWLYLFAPIGAVLFIAAFVHWRTKQRYKRYNLNYEAEQNLSENNKINNAAAWNASQQNHHSGGSGGL</sequence>
<dbReference type="AlphaFoldDB" id="A0A163QA01"/>
<dbReference type="EMBL" id="LRFC01000034">
    <property type="protein sequence ID" value="KZE64790.1"/>
    <property type="molecule type" value="Genomic_DNA"/>
</dbReference>
<accession>A0A163QA01</accession>
<organism evidence="2 3">
    <name type="scientific">Fictibacillus phosphorivorans</name>
    <dbReference type="NCBI Taxonomy" id="1221500"/>
    <lineage>
        <taxon>Bacteria</taxon>
        <taxon>Bacillati</taxon>
        <taxon>Bacillota</taxon>
        <taxon>Bacilli</taxon>
        <taxon>Bacillales</taxon>
        <taxon>Fictibacillaceae</taxon>
        <taxon>Fictibacillus</taxon>
    </lineage>
</organism>
<dbReference type="RefSeq" id="WP_066242904.1">
    <property type="nucleotide sequence ID" value="NZ_LRFC01000034.1"/>
</dbReference>
<keyword evidence="1" id="KW-1133">Transmembrane helix</keyword>
<evidence type="ECO:0000313" key="3">
    <source>
        <dbReference type="Proteomes" id="UP000076567"/>
    </source>
</evidence>
<name>A0A163QA01_9BACL</name>
<reference evidence="3" key="1">
    <citation type="submission" date="2016-01" db="EMBL/GenBank/DDBJ databases">
        <title>Draft genome of Chromobacterium sp. F49.</title>
        <authorList>
            <person name="Hong K.W."/>
        </authorList>
    </citation>
    <scope>NUCLEOTIDE SEQUENCE [LARGE SCALE GENOMIC DNA]</scope>
    <source>
        <strain evidence="3">P7IIIA</strain>
    </source>
</reference>
<dbReference type="Proteomes" id="UP000076567">
    <property type="component" value="Unassembled WGS sequence"/>
</dbReference>
<feature type="transmembrane region" description="Helical" evidence="1">
    <location>
        <begin position="6"/>
        <end position="22"/>
    </location>
</feature>